<feature type="non-terminal residue" evidence="2">
    <location>
        <position position="1"/>
    </location>
</feature>
<dbReference type="AlphaFoldDB" id="A0A9N8V6G0"/>
<reference evidence="2" key="1">
    <citation type="submission" date="2021-06" db="EMBL/GenBank/DDBJ databases">
        <authorList>
            <person name="Kallberg Y."/>
            <person name="Tangrot J."/>
            <person name="Rosling A."/>
        </authorList>
    </citation>
    <scope>NUCLEOTIDE SEQUENCE</scope>
    <source>
        <strain evidence="2">UK204</strain>
    </source>
</reference>
<evidence type="ECO:0000313" key="3">
    <source>
        <dbReference type="Proteomes" id="UP000789570"/>
    </source>
</evidence>
<dbReference type="EMBL" id="CAJVPQ010000041">
    <property type="protein sequence ID" value="CAG8439736.1"/>
    <property type="molecule type" value="Genomic_DNA"/>
</dbReference>
<dbReference type="InterPro" id="IPR008906">
    <property type="entry name" value="HATC_C_dom"/>
</dbReference>
<dbReference type="PANTHER" id="PTHR46880">
    <property type="entry name" value="RAS-ASSOCIATING DOMAIN-CONTAINING PROTEIN"/>
    <property type="match status" value="1"/>
</dbReference>
<gene>
    <name evidence="2" type="ORF">FCALED_LOCUS426</name>
</gene>
<accession>A0A9N8V6G0</accession>
<evidence type="ECO:0000313" key="2">
    <source>
        <dbReference type="EMBL" id="CAG8439736.1"/>
    </source>
</evidence>
<keyword evidence="3" id="KW-1185">Reference proteome</keyword>
<dbReference type="SUPFAM" id="SSF53098">
    <property type="entry name" value="Ribonuclease H-like"/>
    <property type="match status" value="1"/>
</dbReference>
<dbReference type="InterPro" id="IPR012337">
    <property type="entry name" value="RNaseH-like_sf"/>
</dbReference>
<comment type="caution">
    <text evidence="2">The sequence shown here is derived from an EMBL/GenBank/DDBJ whole genome shotgun (WGS) entry which is preliminary data.</text>
</comment>
<organism evidence="2 3">
    <name type="scientific">Funneliformis caledonium</name>
    <dbReference type="NCBI Taxonomy" id="1117310"/>
    <lineage>
        <taxon>Eukaryota</taxon>
        <taxon>Fungi</taxon>
        <taxon>Fungi incertae sedis</taxon>
        <taxon>Mucoromycota</taxon>
        <taxon>Glomeromycotina</taxon>
        <taxon>Glomeromycetes</taxon>
        <taxon>Glomerales</taxon>
        <taxon>Glomeraceae</taxon>
        <taxon>Funneliformis</taxon>
    </lineage>
</organism>
<dbReference type="PANTHER" id="PTHR46880:SF5">
    <property type="entry name" value="DUF4371 DOMAIN-CONTAINING PROTEIN"/>
    <property type="match status" value="1"/>
</dbReference>
<proteinExistence type="predicted"/>
<dbReference type="Proteomes" id="UP000789570">
    <property type="component" value="Unassembled WGS sequence"/>
</dbReference>
<protein>
    <submittedName>
        <fullName evidence="2">13757_t:CDS:1</fullName>
    </submittedName>
</protein>
<dbReference type="Pfam" id="PF05699">
    <property type="entry name" value="Dimer_Tnp_hAT"/>
    <property type="match status" value="1"/>
</dbReference>
<dbReference type="GO" id="GO:0046983">
    <property type="term" value="F:protein dimerization activity"/>
    <property type="evidence" value="ECO:0007669"/>
    <property type="project" value="InterPro"/>
</dbReference>
<name>A0A9N8V6G0_9GLOM</name>
<feature type="domain" description="HAT C-terminal dimerisation" evidence="1">
    <location>
        <begin position="267"/>
        <end position="316"/>
    </location>
</feature>
<dbReference type="OrthoDB" id="2016758at2759"/>
<sequence length="549" mass="63487">MCLLTKKKTEKHISTKDHIDATSLEISKAKFIRVSNNSKNHVSSLMKIIFWLAKNDISLKKLFEVIKLCRILGYSQLISAFSIINYENNVSRCEMLSAISISIEETIWTELNEAIAFGIIVDESTDISYELYLIKYVKYSLCKKIKIRFLKLLQLKNKDSKTIFEVIVDLFDKKDPVIELTLNKIQQEFLDFNNEGRLLLGENLNRFLSNIPLGENYNIAVVSEIQERFSDRPLLNSMKILDNANWPNSKEALAKYGEEELFEFYYDTFPNIIKLLGIIYSIPFSSVDCERGFSKQNLIKTDLRNSLNNETLNFWMMVGLEEKDISEFDFTKALQIWNGTSGKFYNILEKSVDNLFKNSIRDEENIPDTIQIFDNYIENLDDDIVFGQAPLASSVPAVLSAPLAPGPKNDTMWPQYSIKVIALQNSYALTIYKNQGLILFALDDSRKREHIDSKFNEDLSEEKDSHLDIRVGERQILVVSEVILAIFPISGDDILFYGIVRMRSVTGRNGEIEHLPEKEMEKLFFERLRMKHVIQKYAGWLFSLKEFFA</sequence>
<evidence type="ECO:0000259" key="1">
    <source>
        <dbReference type="Pfam" id="PF05699"/>
    </source>
</evidence>